<dbReference type="OMA" id="ISFWQAE"/>
<dbReference type="Pfam" id="PF17900">
    <property type="entry name" value="Peptidase_M1_N"/>
    <property type="match status" value="1"/>
</dbReference>
<dbReference type="AlphaFoldDB" id="G0NMB0"/>
<proteinExistence type="predicted"/>
<accession>G0NMB0</accession>
<gene>
    <name evidence="2" type="ORF">CAEBREN_09416</name>
</gene>
<reference evidence="3" key="1">
    <citation type="submission" date="2011-07" db="EMBL/GenBank/DDBJ databases">
        <authorList>
            <consortium name="Caenorhabditis brenneri Sequencing and Analysis Consortium"/>
            <person name="Wilson R.K."/>
        </authorList>
    </citation>
    <scope>NUCLEOTIDE SEQUENCE [LARGE SCALE GENOMIC DNA]</scope>
    <source>
        <strain evidence="3">PB2801</strain>
    </source>
</reference>
<dbReference type="OrthoDB" id="5852862at2759"/>
<dbReference type="HOGENOM" id="CLU_1321911_0_0_1"/>
<keyword evidence="3" id="KW-1185">Reference proteome</keyword>
<name>G0NMB0_CAEBE</name>
<dbReference type="InterPro" id="IPR042097">
    <property type="entry name" value="Aminopeptidase_N-like_N_sf"/>
</dbReference>
<evidence type="ECO:0000313" key="3">
    <source>
        <dbReference type="Proteomes" id="UP000008068"/>
    </source>
</evidence>
<evidence type="ECO:0000313" key="2">
    <source>
        <dbReference type="EMBL" id="EGT34055.1"/>
    </source>
</evidence>
<dbReference type="SUPFAM" id="SSF63737">
    <property type="entry name" value="Leukotriene A4 hydrolase N-terminal domain"/>
    <property type="match status" value="1"/>
</dbReference>
<dbReference type="eggNOG" id="ENOG502T3FM">
    <property type="taxonomic scope" value="Eukaryota"/>
</dbReference>
<protein>
    <recommendedName>
        <fullName evidence="1">Aminopeptidase N-like N-terminal domain-containing protein</fullName>
    </recommendedName>
</protein>
<organism evidence="3">
    <name type="scientific">Caenorhabditis brenneri</name>
    <name type="common">Nematode worm</name>
    <dbReference type="NCBI Taxonomy" id="135651"/>
    <lineage>
        <taxon>Eukaryota</taxon>
        <taxon>Metazoa</taxon>
        <taxon>Ecdysozoa</taxon>
        <taxon>Nematoda</taxon>
        <taxon>Chromadorea</taxon>
        <taxon>Rhabditida</taxon>
        <taxon>Rhabditina</taxon>
        <taxon>Rhabditomorpha</taxon>
        <taxon>Rhabditoidea</taxon>
        <taxon>Rhabditidae</taxon>
        <taxon>Peloderinae</taxon>
        <taxon>Caenorhabditis</taxon>
    </lineage>
</organism>
<dbReference type="Proteomes" id="UP000008068">
    <property type="component" value="Unassembled WGS sequence"/>
</dbReference>
<evidence type="ECO:0000259" key="1">
    <source>
        <dbReference type="Pfam" id="PF17900"/>
    </source>
</evidence>
<dbReference type="InParanoid" id="G0NMB0"/>
<feature type="domain" description="Aminopeptidase N-like N-terminal" evidence="1">
    <location>
        <begin position="5"/>
        <end position="116"/>
    </location>
</feature>
<dbReference type="InterPro" id="IPR045357">
    <property type="entry name" value="Aminopeptidase_N-like_N"/>
</dbReference>
<sequence length="208" mass="23176">MTFTPTKYDLQLTIDFDEQTFTGRAQIHVSVTDPVKEVNLKISKDLEVKRISFWQAEHIYRGNPHLLGITSNFVVDKENNSMHCPLVREINAESIKEEGYIEVEYKGKFGGSGEVDGLHHVEGITYEAKLNPGNVITLLPILEDIPVPLRVSVVTPYRAGVELNIPAGEHGSVYNTDLFANRFTTEEESALVSGLELRITAPIALVLD</sequence>
<dbReference type="Gene3D" id="2.60.40.1730">
    <property type="entry name" value="tricorn interacting facor f3 domain"/>
    <property type="match status" value="1"/>
</dbReference>
<dbReference type="EMBL" id="GL379909">
    <property type="protein sequence ID" value="EGT34055.1"/>
    <property type="molecule type" value="Genomic_DNA"/>
</dbReference>